<evidence type="ECO:0000256" key="1">
    <source>
        <dbReference type="ARBA" id="ARBA00004613"/>
    </source>
</evidence>
<dbReference type="OrthoDB" id="8044756at2759"/>
<reference evidence="8" key="1">
    <citation type="submission" date="2025-08" db="UniProtKB">
        <authorList>
            <consortium name="RefSeq"/>
        </authorList>
    </citation>
    <scope>IDENTIFICATION</scope>
    <source>
        <tissue evidence="8">Whole sample</tissue>
    </source>
</reference>
<feature type="chain" id="PRO_5034622274" evidence="5">
    <location>
        <begin position="16"/>
        <end position="537"/>
    </location>
</feature>
<sequence>MKILFHLILIVGSYSLSFENKTEIHDGSSKVSTVLNEILNRESLVRLSMVQKMQTLMLGAVEAKQRDETLKKNLENIEKELQAIKDGHEKYREENQKVQENLRNDIRQLQEIQAGAIDDLKNIYWNFSLIVNETCKSEQDAQLQKIQSQLQSGLRKEIPGNYAFYAQLTTSTTDNNVIFEHVITNEGSAYNGKTGIFTCKYSGPYAFSWTIATSGHRYTEAELLVNDEVIGSSGTDTRPSSDTADSSTGFVVCNLQIGDKVRVAINGTADGIYSTFSGWRIGENYSSFYAKAISTLNKPSSSLRGFPFQSVVVNNGYVYDSYNGTFTCPTAGLYAFVCTVESRNGNSFPVYFYRGGSKLNDIPIQPDASSGDYVDTSSTLQIFSLSRGDNIYLSSTDSNSAIQAVHSTFSGWRISSTPNISAFMAYSSIDTSSSPMKYNKELLDTTSSFMSPYYKAPEDGVYLFFWNMHANNIRLESFLQVNDTTVGQTIGDATSADYEGSSNLAILRLRKNDRVKITHDGTADEDQTMISGYLLFN</sequence>
<dbReference type="PROSITE" id="PS50871">
    <property type="entry name" value="C1Q"/>
    <property type="match status" value="1"/>
</dbReference>
<dbReference type="AlphaFoldDB" id="A0A8B8BI04"/>
<feature type="signal peptide" evidence="5">
    <location>
        <begin position="1"/>
        <end position="15"/>
    </location>
</feature>
<evidence type="ECO:0000259" key="6">
    <source>
        <dbReference type="PROSITE" id="PS50871"/>
    </source>
</evidence>
<dbReference type="SUPFAM" id="SSF49842">
    <property type="entry name" value="TNF-like"/>
    <property type="match status" value="3"/>
</dbReference>
<dbReference type="Proteomes" id="UP000694844">
    <property type="component" value="Chromosome 8"/>
</dbReference>
<keyword evidence="2" id="KW-0964">Secreted</keyword>
<evidence type="ECO:0000256" key="2">
    <source>
        <dbReference type="ARBA" id="ARBA00022525"/>
    </source>
</evidence>
<gene>
    <name evidence="8" type="primary">LOC111110397</name>
</gene>
<dbReference type="InterPro" id="IPR001073">
    <property type="entry name" value="C1q_dom"/>
</dbReference>
<keyword evidence="4" id="KW-0175">Coiled coil</keyword>
<evidence type="ECO:0000256" key="5">
    <source>
        <dbReference type="SAM" id="SignalP"/>
    </source>
</evidence>
<accession>A0A8B8BI04</accession>
<dbReference type="GeneID" id="111110397"/>
<proteinExistence type="predicted"/>
<feature type="domain" description="C1q" evidence="6">
    <location>
        <begin position="157"/>
        <end position="299"/>
    </location>
</feature>
<keyword evidence="3 5" id="KW-0732">Signal</keyword>
<dbReference type="InterPro" id="IPR050822">
    <property type="entry name" value="Cerebellin_Synaptic_Org"/>
</dbReference>
<comment type="subcellular location">
    <subcellularLocation>
        <location evidence="1">Secreted</location>
    </subcellularLocation>
</comment>
<dbReference type="PRINTS" id="PR00007">
    <property type="entry name" value="COMPLEMNTC1Q"/>
</dbReference>
<dbReference type="RefSeq" id="XP_022302591.1">
    <property type="nucleotide sequence ID" value="XM_022446883.1"/>
</dbReference>
<evidence type="ECO:0000256" key="4">
    <source>
        <dbReference type="SAM" id="Coils"/>
    </source>
</evidence>
<dbReference type="SMART" id="SM00110">
    <property type="entry name" value="C1Q"/>
    <property type="match status" value="2"/>
</dbReference>
<evidence type="ECO:0000256" key="3">
    <source>
        <dbReference type="ARBA" id="ARBA00022729"/>
    </source>
</evidence>
<name>A0A8B8BI04_CRAVI</name>
<dbReference type="GO" id="GO:0005576">
    <property type="term" value="C:extracellular region"/>
    <property type="evidence" value="ECO:0007669"/>
    <property type="project" value="UniProtKB-SubCell"/>
</dbReference>
<dbReference type="Gene3D" id="2.60.120.40">
    <property type="match status" value="3"/>
</dbReference>
<protein>
    <submittedName>
        <fullName evidence="8">Uncharacterized protein LOC111110397</fullName>
    </submittedName>
</protein>
<dbReference type="InterPro" id="IPR008983">
    <property type="entry name" value="Tumour_necrosis_fac-like_dom"/>
</dbReference>
<dbReference type="KEGG" id="cvn:111110397"/>
<evidence type="ECO:0000313" key="8">
    <source>
        <dbReference type="RefSeq" id="XP_022302591.1"/>
    </source>
</evidence>
<dbReference type="Pfam" id="PF00386">
    <property type="entry name" value="C1q"/>
    <property type="match status" value="3"/>
</dbReference>
<dbReference type="PANTHER" id="PTHR22923">
    <property type="entry name" value="CEREBELLIN-RELATED"/>
    <property type="match status" value="1"/>
</dbReference>
<keyword evidence="7" id="KW-1185">Reference proteome</keyword>
<dbReference type="PANTHER" id="PTHR22923:SF116">
    <property type="entry name" value="C1Q DOMAIN-CONTAINING PROTEIN"/>
    <property type="match status" value="1"/>
</dbReference>
<feature type="coiled-coil region" evidence="4">
    <location>
        <begin position="60"/>
        <end position="112"/>
    </location>
</feature>
<organism evidence="7 8">
    <name type="scientific">Crassostrea virginica</name>
    <name type="common">Eastern oyster</name>
    <dbReference type="NCBI Taxonomy" id="6565"/>
    <lineage>
        <taxon>Eukaryota</taxon>
        <taxon>Metazoa</taxon>
        <taxon>Spiralia</taxon>
        <taxon>Lophotrochozoa</taxon>
        <taxon>Mollusca</taxon>
        <taxon>Bivalvia</taxon>
        <taxon>Autobranchia</taxon>
        <taxon>Pteriomorphia</taxon>
        <taxon>Ostreida</taxon>
        <taxon>Ostreoidea</taxon>
        <taxon>Ostreidae</taxon>
        <taxon>Crassostrea</taxon>
    </lineage>
</organism>
<evidence type="ECO:0000313" key="7">
    <source>
        <dbReference type="Proteomes" id="UP000694844"/>
    </source>
</evidence>